<keyword evidence="3" id="KW-1185">Reference proteome</keyword>
<dbReference type="InterPro" id="IPR003961">
    <property type="entry name" value="FN3_dom"/>
</dbReference>
<dbReference type="OrthoDB" id="2428204at2759"/>
<organism evidence="2 3">
    <name type="scientific">Scyliorhinus torazame</name>
    <name type="common">Cloudy catshark</name>
    <name type="synonym">Catulus torazame</name>
    <dbReference type="NCBI Taxonomy" id="75743"/>
    <lineage>
        <taxon>Eukaryota</taxon>
        <taxon>Metazoa</taxon>
        <taxon>Chordata</taxon>
        <taxon>Craniata</taxon>
        <taxon>Vertebrata</taxon>
        <taxon>Chondrichthyes</taxon>
        <taxon>Elasmobranchii</taxon>
        <taxon>Galeomorphii</taxon>
        <taxon>Galeoidea</taxon>
        <taxon>Carcharhiniformes</taxon>
        <taxon>Scyliorhinidae</taxon>
        <taxon>Scyliorhinus</taxon>
    </lineage>
</organism>
<dbReference type="OMA" id="SINWNCC"/>
<evidence type="ECO:0000313" key="3">
    <source>
        <dbReference type="Proteomes" id="UP000288216"/>
    </source>
</evidence>
<dbReference type="Gene3D" id="2.60.40.10">
    <property type="entry name" value="Immunoglobulins"/>
    <property type="match status" value="1"/>
</dbReference>
<dbReference type="GO" id="GO:0000132">
    <property type="term" value="P:establishment of mitotic spindle orientation"/>
    <property type="evidence" value="ECO:0007669"/>
    <property type="project" value="TreeGrafter"/>
</dbReference>
<accession>A0A401PY90</accession>
<dbReference type="Proteomes" id="UP000288216">
    <property type="component" value="Unassembled WGS sequence"/>
</dbReference>
<dbReference type="InterPro" id="IPR013783">
    <property type="entry name" value="Ig-like_fold"/>
</dbReference>
<dbReference type="SMART" id="SM00060">
    <property type="entry name" value="FN3"/>
    <property type="match status" value="1"/>
</dbReference>
<sequence length="544" mass="61488">MHLTTLVSKAGQKVAELTELRAEASEADYHSKSRELRTWKFRQKLYKQMKAAFENAGVTDPPEKVYLSVTGSTSLRVTFQEPTRNSSLIITRYKVEWSHSETFESRVGVAIVEDLKKLQYAIEGLKTGSLYYVRVSAYNAKGWGPPKVSTPPCATPSRWKECSQVKLRQKDQSQAVQQLLDQVKAPRHRSFFLETCTVHTPSKKLSVSRSLKYLFQNTSKFVKTLQRGVYLAAIFFYKENILVTSEDQIPIVEIDSSCSGSDMQEFLWFSKLSCMWKDTQWLQQGMNSALSSSSSVLQTRQKMLLAVSQLQGALGTQDLGQVHFEPIKDKLGNVLILTIKELRPSQVLENVRWIALSKLHNYRKSVSAFESFTALDQLFMTLKDKLDYHLRVNQALPPGLYLGYLKLFSSVDQIKVLVPYRVPNILCHTKIRDNKNVSREEWEWLRNVSSPTDPTATEGNAGSSVYSFLEGLRTAVKTLLQQLDVPLGQAMDFRLYTQEVLEFGEAVSFLLLLPPSDDVCSAPGQDGHPSGFLTLPLQIFELGG</sequence>
<dbReference type="PROSITE" id="PS50853">
    <property type="entry name" value="FN3"/>
    <property type="match status" value="1"/>
</dbReference>
<dbReference type="GO" id="GO:0061172">
    <property type="term" value="P:regulation of establishment of bipolar cell polarity"/>
    <property type="evidence" value="ECO:0007669"/>
    <property type="project" value="TreeGrafter"/>
</dbReference>
<dbReference type="InterPro" id="IPR036116">
    <property type="entry name" value="FN3_sf"/>
</dbReference>
<dbReference type="GO" id="GO:0005819">
    <property type="term" value="C:spindle"/>
    <property type="evidence" value="ECO:0007669"/>
    <property type="project" value="TreeGrafter"/>
</dbReference>
<dbReference type="CDD" id="cd00063">
    <property type="entry name" value="FN3"/>
    <property type="match status" value="1"/>
</dbReference>
<protein>
    <recommendedName>
        <fullName evidence="1">Fibronectin type-III domain-containing protein</fullName>
    </recommendedName>
</protein>
<dbReference type="SUPFAM" id="SSF49265">
    <property type="entry name" value="Fibronectin type III"/>
    <property type="match status" value="1"/>
</dbReference>
<proteinExistence type="predicted"/>
<dbReference type="PANTHER" id="PTHR21437">
    <property type="entry name" value="WIDE AWAKE"/>
    <property type="match status" value="1"/>
</dbReference>
<dbReference type="PANTHER" id="PTHR21437:SF1">
    <property type="entry name" value="WIDE AWAKE"/>
    <property type="match status" value="1"/>
</dbReference>
<dbReference type="Pfam" id="PF00041">
    <property type="entry name" value="fn3"/>
    <property type="match status" value="1"/>
</dbReference>
<dbReference type="EMBL" id="BFAA01011712">
    <property type="protein sequence ID" value="GCB78101.1"/>
    <property type="molecule type" value="Genomic_DNA"/>
</dbReference>
<evidence type="ECO:0000259" key="1">
    <source>
        <dbReference type="PROSITE" id="PS50853"/>
    </source>
</evidence>
<comment type="caution">
    <text evidence="2">The sequence shown here is derived from an EMBL/GenBank/DDBJ whole genome shotgun (WGS) entry which is preliminary data.</text>
</comment>
<feature type="domain" description="Fibronectin type-III" evidence="1">
    <location>
        <begin position="61"/>
        <end position="158"/>
    </location>
</feature>
<dbReference type="InterPro" id="IPR039269">
    <property type="entry name" value="ANKFN1"/>
</dbReference>
<gene>
    <name evidence="2" type="ORF">scyTo_0017702</name>
</gene>
<reference evidence="2 3" key="1">
    <citation type="journal article" date="2018" name="Nat. Ecol. Evol.">
        <title>Shark genomes provide insights into elasmobranch evolution and the origin of vertebrates.</title>
        <authorList>
            <person name="Hara Y"/>
            <person name="Yamaguchi K"/>
            <person name="Onimaru K"/>
            <person name="Kadota M"/>
            <person name="Koyanagi M"/>
            <person name="Keeley SD"/>
            <person name="Tatsumi K"/>
            <person name="Tanaka K"/>
            <person name="Motone F"/>
            <person name="Kageyama Y"/>
            <person name="Nozu R"/>
            <person name="Adachi N"/>
            <person name="Nishimura O"/>
            <person name="Nakagawa R"/>
            <person name="Tanegashima C"/>
            <person name="Kiyatake I"/>
            <person name="Matsumoto R"/>
            <person name="Murakumo K"/>
            <person name="Nishida K"/>
            <person name="Terakita A"/>
            <person name="Kuratani S"/>
            <person name="Sato K"/>
            <person name="Hyodo S Kuraku.S."/>
        </authorList>
    </citation>
    <scope>NUCLEOTIDE SEQUENCE [LARGE SCALE GENOMIC DNA]</scope>
</reference>
<dbReference type="AlphaFoldDB" id="A0A401PY90"/>
<dbReference type="STRING" id="75743.A0A401PY90"/>
<name>A0A401PY90_SCYTO</name>
<evidence type="ECO:0000313" key="2">
    <source>
        <dbReference type="EMBL" id="GCB78101.1"/>
    </source>
</evidence>